<dbReference type="GO" id="GO:0015074">
    <property type="term" value="P:DNA integration"/>
    <property type="evidence" value="ECO:0007669"/>
    <property type="project" value="InterPro"/>
</dbReference>
<dbReference type="GO" id="GO:0003677">
    <property type="term" value="F:DNA binding"/>
    <property type="evidence" value="ECO:0007669"/>
    <property type="project" value="InterPro"/>
</dbReference>
<sequence>MTACSCAKHSALVYDYVAQIHGEWPINRVNSKTRKGWTHHSLRHYAASSRIQAGVPLPIVARELGHKDAAFTLQRYGHMMADAIPETGFDY</sequence>
<reference evidence="3 4" key="1">
    <citation type="submission" date="2017-11" db="EMBL/GenBank/DDBJ databases">
        <title>Draft genome sequence of Bifidobacterium longum UMA026, isolated from Holstein dairy cow feces.</title>
        <authorList>
            <person name="Albert K."/>
            <person name="Sela D.A."/>
        </authorList>
    </citation>
    <scope>NUCLEOTIDE SEQUENCE [LARGE SCALE GENOMIC DNA]</scope>
    <source>
        <strain evidence="3 4">UMA026</strain>
    </source>
</reference>
<dbReference type="Proteomes" id="UP000245582">
    <property type="component" value="Unassembled WGS sequence"/>
</dbReference>
<organism evidence="3 4">
    <name type="scientific">Bifidobacterium longum</name>
    <dbReference type="NCBI Taxonomy" id="216816"/>
    <lineage>
        <taxon>Bacteria</taxon>
        <taxon>Bacillati</taxon>
        <taxon>Actinomycetota</taxon>
        <taxon>Actinomycetes</taxon>
        <taxon>Bifidobacteriales</taxon>
        <taxon>Bifidobacteriaceae</taxon>
        <taxon>Bifidobacterium</taxon>
    </lineage>
</organism>
<dbReference type="EMBL" id="PHUM01000010">
    <property type="protein sequence ID" value="PWH08304.1"/>
    <property type="molecule type" value="Genomic_DNA"/>
</dbReference>
<dbReference type="RefSeq" id="WP_109087944.1">
    <property type="nucleotide sequence ID" value="NZ_JADNAG010000001.1"/>
</dbReference>
<dbReference type="InterPro" id="IPR002104">
    <property type="entry name" value="Integrase_catalytic"/>
</dbReference>
<dbReference type="AlphaFoldDB" id="A0A2U2RRB2"/>
<dbReference type="InterPro" id="IPR011010">
    <property type="entry name" value="DNA_brk_join_enz"/>
</dbReference>
<dbReference type="Gene3D" id="1.10.443.10">
    <property type="entry name" value="Intergrase catalytic core"/>
    <property type="match status" value="1"/>
</dbReference>
<dbReference type="SUPFAM" id="SSF56349">
    <property type="entry name" value="DNA breaking-rejoining enzymes"/>
    <property type="match status" value="1"/>
</dbReference>
<accession>A0A2U2RRB2</accession>
<feature type="domain" description="Tyr recombinase" evidence="2">
    <location>
        <begin position="32"/>
        <end position="79"/>
    </location>
</feature>
<dbReference type="Pfam" id="PF00589">
    <property type="entry name" value="Phage_integrase"/>
    <property type="match status" value="1"/>
</dbReference>
<protein>
    <recommendedName>
        <fullName evidence="2">Tyr recombinase domain-containing protein</fullName>
    </recommendedName>
</protein>
<name>A0A2U2RRB2_BIFLN</name>
<keyword evidence="1" id="KW-0233">DNA recombination</keyword>
<evidence type="ECO:0000256" key="1">
    <source>
        <dbReference type="ARBA" id="ARBA00023172"/>
    </source>
</evidence>
<evidence type="ECO:0000259" key="2">
    <source>
        <dbReference type="Pfam" id="PF00589"/>
    </source>
</evidence>
<gene>
    <name evidence="3" type="ORF">CWE05_08520</name>
</gene>
<comment type="caution">
    <text evidence="3">The sequence shown here is derived from an EMBL/GenBank/DDBJ whole genome shotgun (WGS) entry which is preliminary data.</text>
</comment>
<proteinExistence type="predicted"/>
<dbReference type="GO" id="GO:0006310">
    <property type="term" value="P:DNA recombination"/>
    <property type="evidence" value="ECO:0007669"/>
    <property type="project" value="UniProtKB-KW"/>
</dbReference>
<evidence type="ECO:0000313" key="3">
    <source>
        <dbReference type="EMBL" id="PWH08304.1"/>
    </source>
</evidence>
<evidence type="ECO:0000313" key="4">
    <source>
        <dbReference type="Proteomes" id="UP000245582"/>
    </source>
</evidence>
<dbReference type="InterPro" id="IPR013762">
    <property type="entry name" value="Integrase-like_cat_sf"/>
</dbReference>